<reference evidence="2 3" key="1">
    <citation type="submission" date="2018-11" db="EMBL/GenBank/DDBJ databases">
        <title>Sequencing the genomes of 1000 actinobacteria strains.</title>
        <authorList>
            <person name="Klenk H.-P."/>
        </authorList>
    </citation>
    <scope>NUCLEOTIDE SEQUENCE [LARGE SCALE GENOMIC DNA]</scope>
    <source>
        <strain evidence="2 3">DSM 44254</strain>
    </source>
</reference>
<evidence type="ECO:0000256" key="1">
    <source>
        <dbReference type="SAM" id="MobiDB-lite"/>
    </source>
</evidence>
<proteinExistence type="predicted"/>
<comment type="caution">
    <text evidence="2">The sequence shown here is derived from an EMBL/GenBank/DDBJ whole genome shotgun (WGS) entry which is preliminary data.</text>
</comment>
<name>A0A3N1D7U5_9ACTN</name>
<feature type="region of interest" description="Disordered" evidence="1">
    <location>
        <begin position="136"/>
        <end position="169"/>
    </location>
</feature>
<dbReference type="AlphaFoldDB" id="A0A3N1D7U5"/>
<feature type="compositionally biased region" description="Polar residues" evidence="1">
    <location>
        <begin position="140"/>
        <end position="150"/>
    </location>
</feature>
<gene>
    <name evidence="2" type="ORF">EDD29_7295</name>
</gene>
<sequence length="169" mass="18127">MAVGRHEDVLGTTRLSFFASGDPYEPVWPHYGVGSPGADPGFAIASAADLLTALAEADEDAPVPRTRWRMVHVVMKKVAYPDGDEVTGAGVFLTRADADDYLAHIRPRIADCWIETLPLAMTPFLSRAGAWTSHHRRPRNASSVPWSSVQAPMGGSATCARSAPSPPPH</sequence>
<evidence type="ECO:0000313" key="3">
    <source>
        <dbReference type="Proteomes" id="UP000272400"/>
    </source>
</evidence>
<evidence type="ECO:0000313" key="2">
    <source>
        <dbReference type="EMBL" id="ROO89594.1"/>
    </source>
</evidence>
<dbReference type="RefSeq" id="WP_246053177.1">
    <property type="nucleotide sequence ID" value="NZ_RJKE01000001.1"/>
</dbReference>
<accession>A0A3N1D7U5</accession>
<protein>
    <submittedName>
        <fullName evidence="2">Uncharacterized protein</fullName>
    </submittedName>
</protein>
<keyword evidence="3" id="KW-1185">Reference proteome</keyword>
<organism evidence="2 3">
    <name type="scientific">Actinocorallia herbida</name>
    <dbReference type="NCBI Taxonomy" id="58109"/>
    <lineage>
        <taxon>Bacteria</taxon>
        <taxon>Bacillati</taxon>
        <taxon>Actinomycetota</taxon>
        <taxon>Actinomycetes</taxon>
        <taxon>Streptosporangiales</taxon>
        <taxon>Thermomonosporaceae</taxon>
        <taxon>Actinocorallia</taxon>
    </lineage>
</organism>
<dbReference type="Proteomes" id="UP000272400">
    <property type="component" value="Unassembled WGS sequence"/>
</dbReference>
<dbReference type="EMBL" id="RJKE01000001">
    <property type="protein sequence ID" value="ROO89594.1"/>
    <property type="molecule type" value="Genomic_DNA"/>
</dbReference>